<feature type="domain" description="Bifunctional inhibitor/plant lipid transfer protein/seed storage helical" evidence="2">
    <location>
        <begin position="16"/>
        <end position="112"/>
    </location>
</feature>
<dbReference type="eggNOG" id="ENOG502S5SX">
    <property type="taxonomic scope" value="Eukaryota"/>
</dbReference>
<dbReference type="PROSITE" id="PS51257">
    <property type="entry name" value="PROKAR_LIPOPROTEIN"/>
    <property type="match status" value="1"/>
</dbReference>
<dbReference type="HOGENOM" id="CLU_145701_1_0_1"/>
<dbReference type="GO" id="GO:0009627">
    <property type="term" value="P:systemic acquired resistance"/>
    <property type="evidence" value="ECO:0007669"/>
    <property type="project" value="InterPro"/>
</dbReference>
<protein>
    <recommendedName>
        <fullName evidence="2">Bifunctional inhibitor/plant lipid transfer protein/seed storage helical domain-containing protein</fullName>
    </recommendedName>
</protein>
<reference evidence="4" key="1">
    <citation type="journal article" date="2013" name="Science">
        <title>The Amborella genome and the evolution of flowering plants.</title>
        <authorList>
            <consortium name="Amborella Genome Project"/>
        </authorList>
    </citation>
    <scope>NUCLEOTIDE SEQUENCE [LARGE SCALE GENOMIC DNA]</scope>
</reference>
<name>W1PTB7_AMBTC</name>
<dbReference type="Gene3D" id="1.10.110.10">
    <property type="entry name" value="Plant lipid-transfer and hydrophobic proteins"/>
    <property type="match status" value="1"/>
</dbReference>
<dbReference type="GO" id="GO:0005504">
    <property type="term" value="F:fatty acid binding"/>
    <property type="evidence" value="ECO:0007669"/>
    <property type="project" value="InterPro"/>
</dbReference>
<dbReference type="PANTHER" id="PTHR33122">
    <property type="entry name" value="LIPID BINDING PROTEIN-RELATED"/>
    <property type="match status" value="1"/>
</dbReference>
<dbReference type="SUPFAM" id="SSF47699">
    <property type="entry name" value="Bifunctional inhibitor/lipid-transfer protein/seed storage 2S albumin"/>
    <property type="match status" value="1"/>
</dbReference>
<evidence type="ECO:0000313" key="3">
    <source>
        <dbReference type="EMBL" id="ERN11089.1"/>
    </source>
</evidence>
<accession>W1PTB7</accession>
<dbReference type="InterPro" id="IPR039265">
    <property type="entry name" value="DIR1-like"/>
</dbReference>
<evidence type="ECO:0000313" key="4">
    <source>
        <dbReference type="Proteomes" id="UP000017836"/>
    </source>
</evidence>
<sequence length="131" mass="13602">MSKAFTIKTMFTVVAYLLLSNVIVPSVSGAGACGKTPVNTVAASMSSCLVAAKSATAKVPPACCARVTAMIKSSPACLCAVFLSPLVKNAGVNPAVAVSIPKRCNIKNRPAGHKCGPTMFWKFTQLRDGRQ</sequence>
<feature type="signal peptide" evidence="1">
    <location>
        <begin position="1"/>
        <end position="29"/>
    </location>
</feature>
<evidence type="ECO:0000259" key="2">
    <source>
        <dbReference type="Pfam" id="PF14368"/>
    </source>
</evidence>
<dbReference type="AlphaFoldDB" id="W1PTB7"/>
<dbReference type="Pfam" id="PF14368">
    <property type="entry name" value="LTP_2"/>
    <property type="match status" value="1"/>
</dbReference>
<organism evidence="3 4">
    <name type="scientific">Amborella trichopoda</name>
    <dbReference type="NCBI Taxonomy" id="13333"/>
    <lineage>
        <taxon>Eukaryota</taxon>
        <taxon>Viridiplantae</taxon>
        <taxon>Streptophyta</taxon>
        <taxon>Embryophyta</taxon>
        <taxon>Tracheophyta</taxon>
        <taxon>Spermatophyta</taxon>
        <taxon>Magnoliopsida</taxon>
        <taxon>Amborellales</taxon>
        <taxon>Amborellaceae</taxon>
        <taxon>Amborella</taxon>
    </lineage>
</organism>
<dbReference type="PANTHER" id="PTHR33122:SF13">
    <property type="entry name" value="BIFUNCTIONAL INHIBITOR_LIPID-TRANSFER PROTEIN_SEED STORAGE 2S ALBUMIN SUPERFAMILY PROTEIN"/>
    <property type="match status" value="1"/>
</dbReference>
<gene>
    <name evidence="3" type="ORF">AMTR_s00024p00140200</name>
</gene>
<evidence type="ECO:0000256" key="1">
    <source>
        <dbReference type="SAM" id="SignalP"/>
    </source>
</evidence>
<dbReference type="Proteomes" id="UP000017836">
    <property type="component" value="Unassembled WGS sequence"/>
</dbReference>
<keyword evidence="4" id="KW-1185">Reference proteome</keyword>
<dbReference type="EMBL" id="KI392710">
    <property type="protein sequence ID" value="ERN11089.1"/>
    <property type="molecule type" value="Genomic_DNA"/>
</dbReference>
<feature type="chain" id="PRO_5004808204" description="Bifunctional inhibitor/plant lipid transfer protein/seed storage helical domain-containing protein" evidence="1">
    <location>
        <begin position="30"/>
        <end position="131"/>
    </location>
</feature>
<dbReference type="InterPro" id="IPR016140">
    <property type="entry name" value="Bifunc_inhib/LTP/seed_store"/>
</dbReference>
<dbReference type="Gramene" id="ERN11089">
    <property type="protein sequence ID" value="ERN11089"/>
    <property type="gene ID" value="AMTR_s00024p00140200"/>
</dbReference>
<dbReference type="OMA" id="AVPKRCN"/>
<dbReference type="InterPro" id="IPR036312">
    <property type="entry name" value="Bifun_inhib/LTP/seed_sf"/>
</dbReference>
<dbReference type="CDD" id="cd00010">
    <property type="entry name" value="AAI_LTSS"/>
    <property type="match status" value="1"/>
</dbReference>
<keyword evidence="1" id="KW-0732">Signal</keyword>
<proteinExistence type="predicted"/>